<proteinExistence type="predicted"/>
<name>A0A0M0LDW7_9BACL</name>
<evidence type="ECO:0008006" key="4">
    <source>
        <dbReference type="Google" id="ProtNLM"/>
    </source>
</evidence>
<dbReference type="STRING" id="263475.AMD00_12190"/>
<evidence type="ECO:0000313" key="2">
    <source>
        <dbReference type="EMBL" id="KOO49141.1"/>
    </source>
</evidence>
<organism evidence="2 3">
    <name type="scientific">Viridibacillus arvi</name>
    <dbReference type="NCBI Taxonomy" id="263475"/>
    <lineage>
        <taxon>Bacteria</taxon>
        <taxon>Bacillati</taxon>
        <taxon>Bacillota</taxon>
        <taxon>Bacilli</taxon>
        <taxon>Bacillales</taxon>
        <taxon>Caryophanaceae</taxon>
        <taxon>Viridibacillus</taxon>
    </lineage>
</organism>
<protein>
    <recommendedName>
        <fullName evidence="4">Immunity protein</fullName>
    </recommendedName>
</protein>
<evidence type="ECO:0000256" key="1">
    <source>
        <dbReference type="SAM" id="Phobius"/>
    </source>
</evidence>
<dbReference type="RefSeq" id="WP_053417334.1">
    <property type="nucleotide sequence ID" value="NZ_LILB01000005.1"/>
</dbReference>
<gene>
    <name evidence="2" type="ORF">AMD00_12190</name>
</gene>
<comment type="caution">
    <text evidence="2">The sequence shown here is derived from an EMBL/GenBank/DDBJ whole genome shotgun (WGS) entry which is preliminary data.</text>
</comment>
<dbReference type="EMBL" id="LILB01000005">
    <property type="protein sequence ID" value="KOO49141.1"/>
    <property type="molecule type" value="Genomic_DNA"/>
</dbReference>
<dbReference type="OrthoDB" id="1757624at2"/>
<evidence type="ECO:0000313" key="3">
    <source>
        <dbReference type="Proteomes" id="UP000036867"/>
    </source>
</evidence>
<reference evidence="3" key="1">
    <citation type="submission" date="2015-08" db="EMBL/GenBank/DDBJ databases">
        <title>Fjat-10028 dsm 16317.</title>
        <authorList>
            <person name="Liu B."/>
            <person name="Wang J."/>
            <person name="Zhu Y."/>
            <person name="Liu G."/>
            <person name="Chen Q."/>
            <person name="Chen Z."/>
            <person name="Lan J."/>
            <person name="Che J."/>
            <person name="Ge C."/>
            <person name="Shi H."/>
            <person name="Pan Z."/>
            <person name="Liu X."/>
        </authorList>
    </citation>
    <scope>NUCLEOTIDE SEQUENCE [LARGE SCALE GENOMIC DNA]</scope>
    <source>
        <strain evidence="3">DSM 16317</strain>
    </source>
</reference>
<keyword evidence="1" id="KW-0812">Transmembrane</keyword>
<keyword evidence="3" id="KW-1185">Reference proteome</keyword>
<sequence>MKMQFILFIFGIVLTVWGIYRMRTDDGLFGKNQRNKNLFNLLLMGQASGLGQFLSGILCIIVGVIVIIMQ</sequence>
<dbReference type="GeneID" id="301136854"/>
<keyword evidence="1" id="KW-0472">Membrane</keyword>
<dbReference type="Proteomes" id="UP000036867">
    <property type="component" value="Unassembled WGS sequence"/>
</dbReference>
<feature type="transmembrane region" description="Helical" evidence="1">
    <location>
        <begin position="45"/>
        <end position="69"/>
    </location>
</feature>
<keyword evidence="1" id="KW-1133">Transmembrane helix</keyword>
<accession>A0A0M0LDW7</accession>
<dbReference type="AlphaFoldDB" id="A0A0M0LDW7"/>